<comment type="caution">
    <text evidence="4">The sequence shown here is derived from an EMBL/GenBank/DDBJ whole genome shotgun (WGS) entry which is preliminary data.</text>
</comment>
<dbReference type="InterPro" id="IPR013486">
    <property type="entry name" value="SpoIID/LytB"/>
</dbReference>
<gene>
    <name evidence="4" type="ORF">H6A34_05020</name>
</gene>
<reference evidence="4" key="2">
    <citation type="journal article" date="2021" name="Sci. Rep.">
        <title>The distribution of antibiotic resistance genes in chicken gut microbiota commensals.</title>
        <authorList>
            <person name="Juricova H."/>
            <person name="Matiasovicova J."/>
            <person name="Kubasova T."/>
            <person name="Cejkova D."/>
            <person name="Rychlik I."/>
        </authorList>
    </citation>
    <scope>NUCLEOTIDE SEQUENCE</scope>
    <source>
        <strain evidence="4">An824</strain>
    </source>
</reference>
<evidence type="ECO:0000259" key="3">
    <source>
        <dbReference type="Pfam" id="PF16269"/>
    </source>
</evidence>
<sequence>MFGTIDCFLPCSGFEAVENTLRQLRGSRMIRHINLLVTQEFAMDNAVPDDCSFIVVDRLSSSSAMKSIAESVMADYAMMFLKDVSVSLGQYSIQRMARVAAETDAAMVYSDRLASGGGKVEPRPVIDWQEGSLRDDFDFGSVVMVRGSLLHGFMSVTDEDDYLYAGWYELWLYLSRHGKLFHINEILYTEEERDNRPSGEKQFDYVNPANRDVQIEMERAVTAHLKAVHALVDTSYYIEPDFNEQDFEYEASVVIPVRNREKTIRDAVDSALSQKTTFKFNVIVVDNHSTDNTTTLLEAYDDNRLIHIIPRRTDLGIGGCWNVAVDDTRCGRFAVQLDSDDLYSSKDTLQTIVDAFYRQRAAMVIGSYRMCDFDLNTIPPGLIDHAEWTDANGCNNALRINGLGAPRAFFTPLLRQIRFPNTSYGEDYALGLAFSRMYRIGRIYTELYLCRRWGGNSDAALSVDKVNANNIYKDRLRTMELMARKKMNAGEGFILSDGSLMRFFNRQLETWKLARCNYRDLHDVQTRDVSIGGQNVTLQFNPARIMSTGASISKDVISHRPCFLCKANRPEEQMVKHLDDRFEMLVNPYPIMPVHFTVPICAHQPQRILDNYHEMYRMLLRFAGITVFYNGPQCGASAPDHMHFQAFMHGRLPLQAAWPRLQRELVNICTLDNGDDISLVNGWVCPAILIRSRNMDNGIALFRRVYEALPLRDGAPEPMMNIVSWMVNGVCHTVVFPRAKHRPDCYYGYNGKAGDARLVTATLSDNSSQAGNILVSPGAIDMAGLVITPRKEDFDNLTPQQVAGILREVSLDVVSMDYVVDRIRRSAREPFGHSSVPPERKEPWVQVGILSSEKLSFVLNGDYVAKGEVISGSQEVAFSEGGILWNGNLYRELTFSTDSPDASFSLKDVTIGVNFHWQRKETQTFRGVLKLVVEADKVCAINCLPVEDYLVSVISSEMKATSSLEFLKAHAVISRSWLLSQMERRKRQERVGNGFFSFIKKDDELIRWYDRDDHTIFDVCADDHCQRYQGITKANNKHVEQAVRETRGRILTYGDEICDARFSKCCGGITEEFQYCWEDKAQPYLVALRDVNEKDGGIPDLTVEAEAEKWIRSCPAAYCNTNDRNVLSQVLNDYDQETSDFYRWRVEYTQDELSALIADKLKMDFGRIVDLVPVQRGRSGRICKLKIVGEKRSFVIGKELEIRRALSETHLYSSAFVVDKYDVTCGVPSRFVLTGAGWGHGVGLCQIGAAVMGEQGYGYDEILLHYYRGAEIRKIYG</sequence>
<dbReference type="InterPro" id="IPR013693">
    <property type="entry name" value="SpoIID/LytB_N"/>
</dbReference>
<evidence type="ECO:0000259" key="2">
    <source>
        <dbReference type="Pfam" id="PF08486"/>
    </source>
</evidence>
<dbReference type="CDD" id="cd00761">
    <property type="entry name" value="Glyco_tranf_GTA_type"/>
    <property type="match status" value="1"/>
</dbReference>
<dbReference type="InterPro" id="IPR029044">
    <property type="entry name" value="Nucleotide-diphossugar_trans"/>
</dbReference>
<proteinExistence type="predicted"/>
<dbReference type="GO" id="GO:0030435">
    <property type="term" value="P:sporulation resulting in formation of a cellular spore"/>
    <property type="evidence" value="ECO:0007669"/>
    <property type="project" value="InterPro"/>
</dbReference>
<dbReference type="SUPFAM" id="SSF53448">
    <property type="entry name" value="Nucleotide-diphospho-sugar transferases"/>
    <property type="match status" value="1"/>
</dbReference>
<dbReference type="NCBIfam" id="TIGR02669">
    <property type="entry name" value="SpoIID_LytB"/>
    <property type="match status" value="1"/>
</dbReference>
<dbReference type="Proteomes" id="UP000706891">
    <property type="component" value="Unassembled WGS sequence"/>
</dbReference>
<dbReference type="RefSeq" id="WP_205103875.1">
    <property type="nucleotide sequence ID" value="NZ_JACJJG010000016.1"/>
</dbReference>
<reference evidence="4" key="1">
    <citation type="submission" date="2020-08" db="EMBL/GenBank/DDBJ databases">
        <authorList>
            <person name="Cejkova D."/>
            <person name="Kubasova T."/>
            <person name="Jahodarova E."/>
            <person name="Rychlik I."/>
        </authorList>
    </citation>
    <scope>NUCLEOTIDE SEQUENCE</scope>
    <source>
        <strain evidence="4">An824</strain>
    </source>
</reference>
<dbReference type="EMBL" id="JACJJG010000016">
    <property type="protein sequence ID" value="MBM6673237.1"/>
    <property type="molecule type" value="Genomic_DNA"/>
</dbReference>
<protein>
    <submittedName>
        <fullName evidence="4">DUF4922 domain-containing protein</fullName>
    </submittedName>
</protein>
<evidence type="ECO:0000313" key="5">
    <source>
        <dbReference type="Proteomes" id="UP000706891"/>
    </source>
</evidence>
<dbReference type="Pfam" id="PF00535">
    <property type="entry name" value="Glycos_transf_2"/>
    <property type="match status" value="1"/>
</dbReference>
<evidence type="ECO:0000313" key="4">
    <source>
        <dbReference type="EMBL" id="MBM6673237.1"/>
    </source>
</evidence>
<dbReference type="Pfam" id="PF08486">
    <property type="entry name" value="SpoIID"/>
    <property type="match status" value="1"/>
</dbReference>
<dbReference type="PANTHER" id="PTHR43685:SF2">
    <property type="entry name" value="GLYCOSYLTRANSFERASE 2-LIKE DOMAIN-CONTAINING PROTEIN"/>
    <property type="match status" value="1"/>
</dbReference>
<evidence type="ECO:0000259" key="1">
    <source>
        <dbReference type="Pfam" id="PF00535"/>
    </source>
</evidence>
<feature type="domain" description="Sporulation stage II protein D amidase enhancer LytB N-terminal" evidence="2">
    <location>
        <begin position="936"/>
        <end position="1053"/>
    </location>
</feature>
<feature type="domain" description="Glycosyltransferase 2-like" evidence="1">
    <location>
        <begin position="252"/>
        <end position="381"/>
    </location>
</feature>
<dbReference type="InterPro" id="IPR001173">
    <property type="entry name" value="Glyco_trans_2-like"/>
</dbReference>
<name>A0A938WSI2_9BACT</name>
<keyword evidence="5" id="KW-1185">Reference proteome</keyword>
<dbReference type="Gene3D" id="3.90.550.10">
    <property type="entry name" value="Spore Coat Polysaccharide Biosynthesis Protein SpsA, Chain A"/>
    <property type="match status" value="1"/>
</dbReference>
<dbReference type="AlphaFoldDB" id="A0A938WSI2"/>
<dbReference type="Pfam" id="PF16269">
    <property type="entry name" value="DUF4922"/>
    <property type="match status" value="1"/>
</dbReference>
<accession>A0A938WSI2</accession>
<dbReference type="InterPro" id="IPR050834">
    <property type="entry name" value="Glycosyltransf_2"/>
</dbReference>
<feature type="domain" description="DUF4922" evidence="3">
    <location>
        <begin position="503"/>
        <end position="646"/>
    </location>
</feature>
<organism evidence="4 5">
    <name type="scientific">Marseilla massiliensis</name>
    <dbReference type="NCBI Taxonomy" id="1841864"/>
    <lineage>
        <taxon>Bacteria</taxon>
        <taxon>Pseudomonadati</taxon>
        <taxon>Bacteroidota</taxon>
        <taxon>Bacteroidia</taxon>
        <taxon>Bacteroidales</taxon>
        <taxon>Prevotellaceae</taxon>
        <taxon>Marseilla</taxon>
    </lineage>
</organism>
<dbReference type="PANTHER" id="PTHR43685">
    <property type="entry name" value="GLYCOSYLTRANSFERASE"/>
    <property type="match status" value="1"/>
</dbReference>
<dbReference type="InterPro" id="IPR046320">
    <property type="entry name" value="DUF4922"/>
</dbReference>